<dbReference type="PROSITE" id="PS51318">
    <property type="entry name" value="TAT"/>
    <property type="match status" value="1"/>
</dbReference>
<feature type="chain" id="PRO_5046167963" description="Secreted protein" evidence="1">
    <location>
        <begin position="30"/>
        <end position="126"/>
    </location>
</feature>
<dbReference type="EMBL" id="JAATEJ010000001">
    <property type="protein sequence ID" value="NJP42210.1"/>
    <property type="molecule type" value="Genomic_DNA"/>
</dbReference>
<organism evidence="2 3">
    <name type="scientific">Actinacidiphila epipremni</name>
    <dbReference type="NCBI Taxonomy" id="2053013"/>
    <lineage>
        <taxon>Bacteria</taxon>
        <taxon>Bacillati</taxon>
        <taxon>Actinomycetota</taxon>
        <taxon>Actinomycetes</taxon>
        <taxon>Kitasatosporales</taxon>
        <taxon>Streptomycetaceae</taxon>
        <taxon>Actinacidiphila</taxon>
    </lineage>
</organism>
<dbReference type="Proteomes" id="UP000734511">
    <property type="component" value="Unassembled WGS sequence"/>
</dbReference>
<reference evidence="2 3" key="1">
    <citation type="submission" date="2020-03" db="EMBL/GenBank/DDBJ databases">
        <title>WGS of actinomycetes isolated from Thailand.</title>
        <authorList>
            <person name="Thawai C."/>
        </authorList>
    </citation>
    <scope>NUCLEOTIDE SEQUENCE [LARGE SCALE GENOMIC DNA]</scope>
    <source>
        <strain evidence="2 3">PRB2-1</strain>
    </source>
</reference>
<protein>
    <recommendedName>
        <fullName evidence="4">Secreted protein</fullName>
    </recommendedName>
</protein>
<proteinExistence type="predicted"/>
<evidence type="ECO:0008006" key="4">
    <source>
        <dbReference type="Google" id="ProtNLM"/>
    </source>
</evidence>
<evidence type="ECO:0000313" key="2">
    <source>
        <dbReference type="EMBL" id="NJP42210.1"/>
    </source>
</evidence>
<dbReference type="InterPro" id="IPR006311">
    <property type="entry name" value="TAT_signal"/>
</dbReference>
<sequence>MRRVRTALTAIAAAGLVAAGLGLAAPAQAADSWVYISLPTWLGNCPGGGSVKMVYLSVGDTWSTAGDAGDDIVYAKVHLNQSQPVTGEGLCYKGSQTYYGPAFYQDITPTRLKQTWWVGPGGTSHN</sequence>
<keyword evidence="3" id="KW-1185">Reference proteome</keyword>
<accession>A0ABX0ZGQ5</accession>
<comment type="caution">
    <text evidence="2">The sequence shown here is derived from an EMBL/GenBank/DDBJ whole genome shotgun (WGS) entry which is preliminary data.</text>
</comment>
<feature type="signal peptide" evidence="1">
    <location>
        <begin position="1"/>
        <end position="29"/>
    </location>
</feature>
<name>A0ABX0ZGQ5_9ACTN</name>
<evidence type="ECO:0000313" key="3">
    <source>
        <dbReference type="Proteomes" id="UP000734511"/>
    </source>
</evidence>
<keyword evidence="1" id="KW-0732">Signal</keyword>
<dbReference type="RefSeq" id="WP_167981048.1">
    <property type="nucleotide sequence ID" value="NZ_JAATEJ010000001.1"/>
</dbReference>
<gene>
    <name evidence="2" type="ORF">HCN08_02090</name>
</gene>
<evidence type="ECO:0000256" key="1">
    <source>
        <dbReference type="SAM" id="SignalP"/>
    </source>
</evidence>